<accession>A0AAJ1QE69</accession>
<gene>
    <name evidence="1" type="ORF">HX001_07850</name>
</gene>
<proteinExistence type="predicted"/>
<comment type="caution">
    <text evidence="1">The sequence shown here is derived from an EMBL/GenBank/DDBJ whole genome shotgun (WGS) entry which is preliminary data.</text>
</comment>
<evidence type="ECO:0000313" key="2">
    <source>
        <dbReference type="Proteomes" id="UP001170959"/>
    </source>
</evidence>
<dbReference type="RefSeq" id="WP_286492721.1">
    <property type="nucleotide sequence ID" value="NZ_JACAGJ010000003.1"/>
</dbReference>
<protein>
    <submittedName>
        <fullName evidence="1">Uncharacterized protein</fullName>
    </submittedName>
</protein>
<dbReference type="AlphaFoldDB" id="A0AAJ1QE69"/>
<name>A0AAJ1QE69_9FLAO</name>
<organism evidence="1 2">
    <name type="scientific">Empedobacter brevis</name>
    <dbReference type="NCBI Taxonomy" id="247"/>
    <lineage>
        <taxon>Bacteria</taxon>
        <taxon>Pseudomonadati</taxon>
        <taxon>Bacteroidota</taxon>
        <taxon>Flavobacteriia</taxon>
        <taxon>Flavobacteriales</taxon>
        <taxon>Weeksellaceae</taxon>
        <taxon>Empedobacter</taxon>
    </lineage>
</organism>
<reference evidence="1" key="1">
    <citation type="submission" date="2020-06" db="EMBL/GenBank/DDBJ databases">
        <authorList>
            <person name="Dong N."/>
        </authorList>
    </citation>
    <scope>NUCLEOTIDE SEQUENCE</scope>
    <source>
        <strain evidence="1">R655-4</strain>
    </source>
</reference>
<sequence>MRNLVTSILIVSSSIVGFAQETFQFNPKYISNSVYLKEYNYYTTGEILSVNNKLKDSKIDLRQIYILETKTKSKLLNEDLPFESKFVTLKIESIENRKKKIKDVLPDLINLKVNGIENEKGRKTNSIEENVSEKNKQTLMLMITDINNIFPFIVETFRVNESKSFIQFIGNKAKEAGNVIISTYKLLSIKDHIATFEIKKMLDKSKNPSSDSFATYNEYSLKGFLTINLKDQNEFDLSLSGNVDYSVANMYRNVVEIEENIHSIRKK</sequence>
<dbReference type="EMBL" id="JACAGJ010000003">
    <property type="protein sequence ID" value="MDM1072400.1"/>
    <property type="molecule type" value="Genomic_DNA"/>
</dbReference>
<evidence type="ECO:0000313" key="1">
    <source>
        <dbReference type="EMBL" id="MDM1072400.1"/>
    </source>
</evidence>
<dbReference type="Proteomes" id="UP001170959">
    <property type="component" value="Unassembled WGS sequence"/>
</dbReference>
<reference evidence="1" key="2">
    <citation type="journal article" date="2022" name="Sci. Total Environ.">
        <title>Prevalence, transmission, and molecular epidemiology of tet(X)-positive bacteria among humans, animals, and environmental niches in China: An epidemiological, and genomic-based study.</title>
        <authorList>
            <person name="Dong N."/>
            <person name="Zeng Y."/>
            <person name="Cai C."/>
            <person name="Sun C."/>
            <person name="Lu J."/>
            <person name="Liu C."/>
            <person name="Zhou H."/>
            <person name="Sun Q."/>
            <person name="Shu L."/>
            <person name="Wang H."/>
            <person name="Wang Y."/>
            <person name="Wang S."/>
            <person name="Wu C."/>
            <person name="Chan E.W."/>
            <person name="Chen G."/>
            <person name="Shen Z."/>
            <person name="Chen S."/>
            <person name="Zhang R."/>
        </authorList>
    </citation>
    <scope>NUCLEOTIDE SEQUENCE</scope>
    <source>
        <strain evidence="1">R655-4</strain>
    </source>
</reference>